<dbReference type="RefSeq" id="WP_197166708.1">
    <property type="nucleotide sequence ID" value="NZ_JADZGI010000004.1"/>
</dbReference>
<evidence type="ECO:0000313" key="2">
    <source>
        <dbReference type="EMBL" id="MBH0114824.1"/>
    </source>
</evidence>
<dbReference type="PANTHER" id="PTHR39441:SF1">
    <property type="entry name" value="DUF2252 DOMAIN-CONTAINING PROTEIN"/>
    <property type="match status" value="1"/>
</dbReference>
<comment type="caution">
    <text evidence="2">The sequence shown here is derived from an EMBL/GenBank/DDBJ whole genome shotgun (WGS) entry which is preliminary data.</text>
</comment>
<dbReference type="AlphaFoldDB" id="A0A931HGA3"/>
<accession>A0A931HGA3</accession>
<gene>
    <name evidence="2" type="ORF">I5E68_17895</name>
</gene>
<feature type="region of interest" description="Disordered" evidence="1">
    <location>
        <begin position="1"/>
        <end position="42"/>
    </location>
</feature>
<feature type="compositionally biased region" description="Polar residues" evidence="1">
    <location>
        <begin position="8"/>
        <end position="33"/>
    </location>
</feature>
<proteinExistence type="predicted"/>
<keyword evidence="3" id="KW-1185">Reference proteome</keyword>
<organism evidence="2 3">
    <name type="scientific">Novosphingobium aureum</name>
    <dbReference type="NCBI Taxonomy" id="2792964"/>
    <lineage>
        <taxon>Bacteria</taxon>
        <taxon>Pseudomonadati</taxon>
        <taxon>Pseudomonadota</taxon>
        <taxon>Alphaproteobacteria</taxon>
        <taxon>Sphingomonadales</taxon>
        <taxon>Sphingomonadaceae</taxon>
        <taxon>Novosphingobium</taxon>
    </lineage>
</organism>
<dbReference type="Pfam" id="PF10009">
    <property type="entry name" value="DUF2252"/>
    <property type="match status" value="1"/>
</dbReference>
<evidence type="ECO:0000256" key="1">
    <source>
        <dbReference type="SAM" id="MobiDB-lite"/>
    </source>
</evidence>
<dbReference type="PANTHER" id="PTHR39441">
    <property type="entry name" value="DUF2252 DOMAIN-CONTAINING PROTEIN"/>
    <property type="match status" value="1"/>
</dbReference>
<protein>
    <submittedName>
        <fullName evidence="2">DUF2252 family protein</fullName>
    </submittedName>
</protein>
<dbReference type="Proteomes" id="UP000617634">
    <property type="component" value="Unassembled WGS sequence"/>
</dbReference>
<dbReference type="SUPFAM" id="SSF56112">
    <property type="entry name" value="Protein kinase-like (PK-like)"/>
    <property type="match status" value="1"/>
</dbReference>
<dbReference type="EMBL" id="JADZGI010000004">
    <property type="protein sequence ID" value="MBH0114824.1"/>
    <property type="molecule type" value="Genomic_DNA"/>
</dbReference>
<name>A0A931HGA3_9SPHN</name>
<dbReference type="InterPro" id="IPR018721">
    <property type="entry name" value="DUF2252"/>
</dbReference>
<sequence length="489" mass="54304">MATKKTDTAQGKSSTRKGSSNRSAKGRGSASNKPHSKRNGHSRAEAYQRLAERYASEAAVALPTFLSGQARREHVRATILEDHAERLEGHSQGTDLKFRELARDLYKFFRGTALVFYRDIAGSDAALPKVLLLGDVHPGNFGVMPNRDNVPIFSVNDFDEVTYGPFTWDLKRGATGFFLAAKCAGGLKKKHRRSIAGCFLRGYIEGLRHFAEHETETREVIRIDNAPPVIAGLFEEAECSRDAWLRKKHQGEQRRGFRATKKLEPVSSRIEEFQGYIDELAKTNGIERGGRCADLKVKDVAVRHGAGTASLGLARFYVMLEGPSGEGSDDLIVEFKRARDSALDGVVPTDDLDPGELAERIAQGQRIHLPHGDAFYGAVEIEGKSFMSRERAPFRDDIDLEDLDLDEWHDYADACGFSLALAHARSDDAGAIDYDVEPAILEAMEPHELFVDDIVCAAEETARRIKHDWKAYKRDFELGGLSRNALGRL</sequence>
<reference evidence="2" key="1">
    <citation type="submission" date="2020-11" db="EMBL/GenBank/DDBJ databases">
        <title>Novosphingobium aureum sp. nov., a marine bacterium isolated from sediment of a salt flat.</title>
        <authorList>
            <person name="Yoo Y."/>
            <person name="Kim J.-J."/>
        </authorList>
    </citation>
    <scope>NUCLEOTIDE SEQUENCE</scope>
    <source>
        <strain evidence="2">YJ-S2-02</strain>
    </source>
</reference>
<evidence type="ECO:0000313" key="3">
    <source>
        <dbReference type="Proteomes" id="UP000617634"/>
    </source>
</evidence>
<dbReference type="InterPro" id="IPR011009">
    <property type="entry name" value="Kinase-like_dom_sf"/>
</dbReference>